<evidence type="ECO:0000256" key="5">
    <source>
        <dbReference type="ARBA" id="ARBA00023295"/>
    </source>
</evidence>
<evidence type="ECO:0000256" key="4">
    <source>
        <dbReference type="ARBA" id="ARBA00023277"/>
    </source>
</evidence>
<dbReference type="AlphaFoldDB" id="E6UIR9"/>
<reference evidence="9 10" key="1">
    <citation type="journal article" date="2011" name="J. Bacteriol.">
        <title>Complete genome of the cellulolytic ruminal bacterium Ruminococcus albus 7.</title>
        <authorList>
            <person name="Suen G."/>
            <person name="Stevenson D.M."/>
            <person name="Bruce D.C."/>
            <person name="Chertkov O."/>
            <person name="Copeland A."/>
            <person name="Cheng J.F."/>
            <person name="Detter C."/>
            <person name="Detter J.C."/>
            <person name="Goodwin L.A."/>
            <person name="Han C.S."/>
            <person name="Hauser L.J."/>
            <person name="Ivanova N.N."/>
            <person name="Kyrpides N.C."/>
            <person name="Land M.L."/>
            <person name="Lapidus A."/>
            <person name="Lucas S."/>
            <person name="Ovchinnikova G."/>
            <person name="Pitluck S."/>
            <person name="Tapia R."/>
            <person name="Woyke T."/>
            <person name="Boyum J."/>
            <person name="Mead D."/>
            <person name="Weimer P.J."/>
        </authorList>
    </citation>
    <scope>NUCLEOTIDE SEQUENCE [LARGE SCALE GENOMIC DNA]</scope>
    <source>
        <strain evidence="10">ATCC 27210 / DSM 20455 / JCM 14654 / NCDO 2250 / 7</strain>
    </source>
</reference>
<dbReference type="EMBL" id="CP002403">
    <property type="protein sequence ID" value="ADU21371.1"/>
    <property type="molecule type" value="Genomic_DNA"/>
</dbReference>
<dbReference type="Pfam" id="PF04616">
    <property type="entry name" value="Glyco_hydro_43"/>
    <property type="match status" value="1"/>
</dbReference>
<evidence type="ECO:0000256" key="2">
    <source>
        <dbReference type="ARBA" id="ARBA00022651"/>
    </source>
</evidence>
<gene>
    <name evidence="9" type="ordered locus">Rumal_0844</name>
</gene>
<keyword evidence="5 6" id="KW-0326">Glycosidase</keyword>
<sequence length="530" mass="58521" precursor="true">MRYIQILIAMAVSLLMGSVFTSFPKVFAKEKEPRTYKKANENNPISSQVFCADPTAVEYNGRLYVYGTNDHQQCREKGEDKDNTYEKIKSLVIFSTDDMVNWTYHGEINVGEIAPWIMNSWAPSVVSRKEDDGLTHFYLYFSNSGTGVGVITATDPLGPWTDPLGKPLIRYDTEGLENCPNPFDPGAVIDDSGVGWLSFGGGKASGRTDYMPGSSRIVKLGSDMLSFDSDFTEIPAPYFFEASELNFINGYYVYTYCSDWSKHIEKWEYPTDVPGGCAMISMKTRTPLDPSSWEMIGEVLKNPGEMGFDYSNNHTHMHKYKGKWYMLYHTLSLKNAMRIKGGYRSICADEIEVDEKNVTASGLGTKEGILTPSADSSVFAERSGAQICSQAGVSYDVSDPADPHAISDTSGAWIMFSRADMGDDSNPLGITAKIHGSGNVEIRLDSPDGTLVATVSENDDTSDLTQNISGLHDLYFVFSEKGMYIDSWCINKIPEKQKISTAAVAVIISAAAALIGVTVLIILHFRKKKN</sequence>
<evidence type="ECO:0000259" key="8">
    <source>
        <dbReference type="Pfam" id="PF03422"/>
    </source>
</evidence>
<keyword evidence="7" id="KW-1133">Transmembrane helix</keyword>
<evidence type="ECO:0000313" key="10">
    <source>
        <dbReference type="Proteomes" id="UP000006919"/>
    </source>
</evidence>
<dbReference type="KEGG" id="ral:Rumal_0844"/>
<evidence type="ECO:0000313" key="9">
    <source>
        <dbReference type="EMBL" id="ADU21371.1"/>
    </source>
</evidence>
<comment type="similarity">
    <text evidence="1 6">Belongs to the glycosyl hydrolase 43 family.</text>
</comment>
<accession>E6UIR9</accession>
<dbReference type="InterPro" id="IPR023296">
    <property type="entry name" value="Glyco_hydro_beta-prop_sf"/>
</dbReference>
<dbReference type="STRING" id="697329.Rumal_0844"/>
<keyword evidence="7" id="KW-0812">Transmembrane</keyword>
<dbReference type="Gene3D" id="2.115.10.20">
    <property type="entry name" value="Glycosyl hydrolase domain, family 43"/>
    <property type="match status" value="1"/>
</dbReference>
<keyword evidence="4" id="KW-0119">Carbohydrate metabolism</keyword>
<keyword evidence="7" id="KW-0472">Membrane</keyword>
<dbReference type="PANTHER" id="PTHR43772:SF2">
    <property type="entry name" value="PUTATIVE (AFU_ORTHOLOGUE AFUA_2G04480)-RELATED"/>
    <property type="match status" value="1"/>
</dbReference>
<dbReference type="Proteomes" id="UP000006919">
    <property type="component" value="Chromosome"/>
</dbReference>
<dbReference type="InterPro" id="IPR052176">
    <property type="entry name" value="Glycosyl_Hydrlase_43_Enz"/>
</dbReference>
<dbReference type="Gene3D" id="2.60.120.260">
    <property type="entry name" value="Galactose-binding domain-like"/>
    <property type="match status" value="1"/>
</dbReference>
<dbReference type="CDD" id="cd04084">
    <property type="entry name" value="CBM6_xylanase-like"/>
    <property type="match status" value="1"/>
</dbReference>
<dbReference type="InterPro" id="IPR008979">
    <property type="entry name" value="Galactose-bd-like_sf"/>
</dbReference>
<dbReference type="InterPro" id="IPR005084">
    <property type="entry name" value="CBM6"/>
</dbReference>
<dbReference type="RefSeq" id="WP_013497550.1">
    <property type="nucleotide sequence ID" value="NC_014833.1"/>
</dbReference>
<evidence type="ECO:0000256" key="1">
    <source>
        <dbReference type="ARBA" id="ARBA00009865"/>
    </source>
</evidence>
<evidence type="ECO:0000256" key="3">
    <source>
        <dbReference type="ARBA" id="ARBA00022801"/>
    </source>
</evidence>
<proteinExistence type="inferred from homology"/>
<keyword evidence="2" id="KW-0624">Polysaccharide degradation</keyword>
<dbReference type="eggNOG" id="COG3507">
    <property type="taxonomic scope" value="Bacteria"/>
</dbReference>
<dbReference type="SUPFAM" id="SSF49785">
    <property type="entry name" value="Galactose-binding domain-like"/>
    <property type="match status" value="1"/>
</dbReference>
<dbReference type="CDD" id="cd09003">
    <property type="entry name" value="GH43_XynD-like"/>
    <property type="match status" value="1"/>
</dbReference>
<organism evidence="9 10">
    <name type="scientific">Ruminococcus albus (strain ATCC 27210 / DSM 20455 / JCM 14654 / NCDO 2250 / 7)</name>
    <dbReference type="NCBI Taxonomy" id="697329"/>
    <lineage>
        <taxon>Bacteria</taxon>
        <taxon>Bacillati</taxon>
        <taxon>Bacillota</taxon>
        <taxon>Clostridia</taxon>
        <taxon>Eubacteriales</taxon>
        <taxon>Oscillospiraceae</taxon>
        <taxon>Ruminococcus</taxon>
    </lineage>
</organism>
<dbReference type="GO" id="GO:0004553">
    <property type="term" value="F:hydrolase activity, hydrolyzing O-glycosyl compounds"/>
    <property type="evidence" value="ECO:0007669"/>
    <property type="project" value="InterPro"/>
</dbReference>
<dbReference type="Pfam" id="PF03422">
    <property type="entry name" value="CBM_6"/>
    <property type="match status" value="1"/>
</dbReference>
<keyword evidence="3 6" id="KW-0378">Hydrolase</keyword>
<evidence type="ECO:0000256" key="7">
    <source>
        <dbReference type="SAM" id="Phobius"/>
    </source>
</evidence>
<evidence type="ECO:0000256" key="6">
    <source>
        <dbReference type="RuleBase" id="RU361187"/>
    </source>
</evidence>
<dbReference type="GO" id="GO:0030246">
    <property type="term" value="F:carbohydrate binding"/>
    <property type="evidence" value="ECO:0007669"/>
    <property type="project" value="InterPro"/>
</dbReference>
<name>E6UIR9_RUMA7</name>
<protein>
    <submittedName>
        <fullName evidence="9">Carbohydrate binding family 6</fullName>
    </submittedName>
</protein>
<dbReference type="PANTHER" id="PTHR43772">
    <property type="entry name" value="ENDO-1,4-BETA-XYLANASE"/>
    <property type="match status" value="1"/>
</dbReference>
<feature type="transmembrane region" description="Helical" evidence="7">
    <location>
        <begin position="502"/>
        <end position="525"/>
    </location>
</feature>
<dbReference type="SUPFAM" id="SSF75005">
    <property type="entry name" value="Arabinanase/levansucrase/invertase"/>
    <property type="match status" value="1"/>
</dbReference>
<feature type="domain" description="CBM6" evidence="8">
    <location>
        <begin position="387"/>
        <end position="491"/>
    </location>
</feature>
<dbReference type="GO" id="GO:0045493">
    <property type="term" value="P:xylan catabolic process"/>
    <property type="evidence" value="ECO:0007669"/>
    <property type="project" value="UniProtKB-KW"/>
</dbReference>
<dbReference type="HOGENOM" id="CLU_009397_11_3_9"/>
<dbReference type="InterPro" id="IPR006710">
    <property type="entry name" value="Glyco_hydro_43"/>
</dbReference>
<keyword evidence="2" id="KW-0858">Xylan degradation</keyword>